<protein>
    <submittedName>
        <fullName evidence="1">Uncharacterized protein</fullName>
    </submittedName>
</protein>
<reference evidence="1" key="2">
    <citation type="journal article" date="2015" name="Data Brief">
        <title>Shoot transcriptome of the giant reed, Arundo donax.</title>
        <authorList>
            <person name="Barrero R.A."/>
            <person name="Guerrero F.D."/>
            <person name="Moolhuijzen P."/>
            <person name="Goolsby J.A."/>
            <person name="Tidwell J."/>
            <person name="Bellgard S.E."/>
            <person name="Bellgard M.I."/>
        </authorList>
    </citation>
    <scope>NUCLEOTIDE SEQUENCE</scope>
    <source>
        <tissue evidence="1">Shoot tissue taken approximately 20 cm above the soil surface</tissue>
    </source>
</reference>
<organism evidence="1">
    <name type="scientific">Arundo donax</name>
    <name type="common">Giant reed</name>
    <name type="synonym">Donax arundinaceus</name>
    <dbReference type="NCBI Taxonomy" id="35708"/>
    <lineage>
        <taxon>Eukaryota</taxon>
        <taxon>Viridiplantae</taxon>
        <taxon>Streptophyta</taxon>
        <taxon>Embryophyta</taxon>
        <taxon>Tracheophyta</taxon>
        <taxon>Spermatophyta</taxon>
        <taxon>Magnoliopsida</taxon>
        <taxon>Liliopsida</taxon>
        <taxon>Poales</taxon>
        <taxon>Poaceae</taxon>
        <taxon>PACMAD clade</taxon>
        <taxon>Arundinoideae</taxon>
        <taxon>Arundineae</taxon>
        <taxon>Arundo</taxon>
    </lineage>
</organism>
<dbReference type="AlphaFoldDB" id="A0A0A9CZ98"/>
<accession>A0A0A9CZ98</accession>
<name>A0A0A9CZ98_ARUDO</name>
<evidence type="ECO:0000313" key="1">
    <source>
        <dbReference type="EMBL" id="JAD80936.1"/>
    </source>
</evidence>
<sequence>MRRPYAYHVIVMFIQLTRCQGVIRGPLFVIAVAHSLQQYVALKIASHFAKTVIGMRMMHHQGLLGIKGRP</sequence>
<dbReference type="EMBL" id="GBRH01216959">
    <property type="protein sequence ID" value="JAD80936.1"/>
    <property type="molecule type" value="Transcribed_RNA"/>
</dbReference>
<reference evidence="1" key="1">
    <citation type="submission" date="2014-09" db="EMBL/GenBank/DDBJ databases">
        <authorList>
            <person name="Magalhaes I.L.F."/>
            <person name="Oliveira U."/>
            <person name="Santos F.R."/>
            <person name="Vidigal T.H.D.A."/>
            <person name="Brescovit A.D."/>
            <person name="Santos A.J."/>
        </authorList>
    </citation>
    <scope>NUCLEOTIDE SEQUENCE</scope>
    <source>
        <tissue evidence="1">Shoot tissue taken approximately 20 cm above the soil surface</tissue>
    </source>
</reference>
<proteinExistence type="predicted"/>